<gene>
    <name evidence="1" type="ORF">FIBRA_03115</name>
</gene>
<evidence type="ECO:0000313" key="1">
    <source>
        <dbReference type="EMBL" id="CCM01067.1"/>
    </source>
</evidence>
<proteinExistence type="predicted"/>
<name>J4HVT4_9APHY</name>
<dbReference type="AlphaFoldDB" id="J4HVT4"/>
<accession>J4HVT4</accession>
<dbReference type="Proteomes" id="UP000006352">
    <property type="component" value="Unassembled WGS sequence"/>
</dbReference>
<keyword evidence="2" id="KW-1185">Reference proteome</keyword>
<evidence type="ECO:0008006" key="3">
    <source>
        <dbReference type="Google" id="ProtNLM"/>
    </source>
</evidence>
<dbReference type="OrthoDB" id="2790890at2759"/>
<dbReference type="HOGENOM" id="CLU_036316_0_2_1"/>
<dbReference type="GeneID" id="24095978"/>
<organism evidence="1 2">
    <name type="scientific">Fibroporia radiculosa</name>
    <dbReference type="NCBI Taxonomy" id="599839"/>
    <lineage>
        <taxon>Eukaryota</taxon>
        <taxon>Fungi</taxon>
        <taxon>Dikarya</taxon>
        <taxon>Basidiomycota</taxon>
        <taxon>Agaricomycotina</taxon>
        <taxon>Agaricomycetes</taxon>
        <taxon>Polyporales</taxon>
        <taxon>Fibroporiaceae</taxon>
        <taxon>Fibroporia</taxon>
    </lineage>
</organism>
<sequence>MSSLPATTHLRLDTRYDESVLGSEVERGEMYCANRDGGDDEAESLGSMSNTAPLDADVSLGHSIQLPIELWEKVIDYLVDDWEDVFWYDDTYEAMVRSLGRVCWGWHGRCHFRGLERLDVRRMDKKEVFCLINTLNHDPERCYAIKTVSFDLWRTSTGILGTFAVCMAQKLSRVKRLILLECEWEPRQLHAQVFVHITLAFESVTVLELKYVRFPSAAVFGRLVRALPRLLSLQCWHVSFDKHGYVAGRIWELHPLRLDVAELVDSDDVADFLMLIGAQLRHLSWRAWTFDECSELLSVTAESLSSMHIDLAHFPLRERFPPDFPIDLTLAVNLRDLSISSDFEDLDSAAKILSPALLPKLAEITIISTLGYTKTLSLSINQNKLDQVDKDPYALLDQAFSSPQYPALKKVVFELHCAPRPSEVMEVISEVSWGSHLSPNLPALHTSGRLVARSYPRPFVSVRVEELA</sequence>
<reference evidence="1 2" key="1">
    <citation type="journal article" date="2012" name="Appl. Environ. Microbiol.">
        <title>Short-read sequencing for genomic analysis of the brown rot fungus Fibroporia radiculosa.</title>
        <authorList>
            <person name="Tang J.D."/>
            <person name="Perkins A.D."/>
            <person name="Sonstegard T.S."/>
            <person name="Schroeder S.G."/>
            <person name="Burgess S.C."/>
            <person name="Diehl S.V."/>
        </authorList>
    </citation>
    <scope>NUCLEOTIDE SEQUENCE [LARGE SCALE GENOMIC DNA]</scope>
    <source>
        <strain evidence="1 2">TFFH 294</strain>
    </source>
</reference>
<dbReference type="RefSeq" id="XP_012180350.1">
    <property type="nucleotide sequence ID" value="XM_012324960.1"/>
</dbReference>
<evidence type="ECO:0000313" key="2">
    <source>
        <dbReference type="Proteomes" id="UP000006352"/>
    </source>
</evidence>
<dbReference type="InParanoid" id="J4HVT4"/>
<protein>
    <recommendedName>
        <fullName evidence="3">F-box domain-containing protein</fullName>
    </recommendedName>
</protein>
<dbReference type="EMBL" id="HE797015">
    <property type="protein sequence ID" value="CCM01067.1"/>
    <property type="molecule type" value="Genomic_DNA"/>
</dbReference>